<comment type="caution">
    <text evidence="1">The sequence shown here is derived from an EMBL/GenBank/DDBJ whole genome shotgun (WGS) entry which is preliminary data.</text>
</comment>
<dbReference type="PANTHER" id="PTHR32432:SF3">
    <property type="entry name" value="ETHANOLAMINE UTILIZATION PROTEIN EUTJ"/>
    <property type="match status" value="1"/>
</dbReference>
<dbReference type="InterPro" id="IPR005883">
    <property type="entry name" value="PilM"/>
</dbReference>
<dbReference type="Gene3D" id="3.30.1490.300">
    <property type="match status" value="1"/>
</dbReference>
<sequence>MDFPIFKKSLSDLNFLKGKSQSVVGIDIGSSYIKIVQLKKKNERAVLETYGELAVAPYKKEPIGRVVHLDDQRIIKALSDINKEAGITTKNSIVSVPLRKSFVTVLEFPRMSDSDLEKAIPFEARKYIPVPLSEVLMNWQIIPLSSFSEGQNEAKPVVNILLAAVYKDVIEKFRNIISSAGFEFTAFEIEIFSSARSNMRQEVYPVLVIDFGASTTKMAIVERGIVRLVYSLDRGSQDLTLALARSLNIDFPRAENLKREIGLSNKPEHKDLASVMESILTFIFSDANHMILEYRKRHNRSVEKIIISGGGALAAGIVDFSVNKFGMQVELANPFSKVQYPAFLEPVLSRSGSIFSNAIGLALREL</sequence>
<reference evidence="1 2" key="1">
    <citation type="journal article" date="2016" name="Nat. Commun.">
        <title>Thousands of microbial genomes shed light on interconnected biogeochemical processes in an aquifer system.</title>
        <authorList>
            <person name="Anantharaman K."/>
            <person name="Brown C.T."/>
            <person name="Hug L.A."/>
            <person name="Sharon I."/>
            <person name="Castelle C.J."/>
            <person name="Probst A.J."/>
            <person name="Thomas B.C."/>
            <person name="Singh A."/>
            <person name="Wilkins M.J."/>
            <person name="Karaoz U."/>
            <person name="Brodie E.L."/>
            <person name="Williams K.H."/>
            <person name="Hubbard S.S."/>
            <person name="Banfield J.F."/>
        </authorList>
    </citation>
    <scope>NUCLEOTIDE SEQUENCE [LARGE SCALE GENOMIC DNA]</scope>
</reference>
<dbReference type="EMBL" id="MHQZ01000045">
    <property type="protein sequence ID" value="OHA12903.1"/>
    <property type="molecule type" value="Genomic_DNA"/>
</dbReference>
<dbReference type="Pfam" id="PF11104">
    <property type="entry name" value="PilM_2"/>
    <property type="match status" value="1"/>
</dbReference>
<evidence type="ECO:0008006" key="3">
    <source>
        <dbReference type="Google" id="ProtNLM"/>
    </source>
</evidence>
<proteinExistence type="predicted"/>
<dbReference type="SUPFAM" id="SSF53067">
    <property type="entry name" value="Actin-like ATPase domain"/>
    <property type="match status" value="2"/>
</dbReference>
<accession>A0A1G2LMU5</accession>
<dbReference type="PANTHER" id="PTHR32432">
    <property type="entry name" value="CELL DIVISION PROTEIN FTSA-RELATED"/>
    <property type="match status" value="1"/>
</dbReference>
<dbReference type="PIRSF" id="PIRSF019169">
    <property type="entry name" value="PilM"/>
    <property type="match status" value="1"/>
</dbReference>
<organism evidence="1 2">
    <name type="scientific">Candidatus Tagabacteria bacterium RIFCSPLOWO2_01_FULL_39_11</name>
    <dbReference type="NCBI Taxonomy" id="1802295"/>
    <lineage>
        <taxon>Bacteria</taxon>
        <taxon>Candidatus Tagaibacteriota</taxon>
    </lineage>
</organism>
<dbReference type="AlphaFoldDB" id="A0A1G2LMU5"/>
<dbReference type="CDD" id="cd24049">
    <property type="entry name" value="ASKHA_NBD_PilM"/>
    <property type="match status" value="1"/>
</dbReference>
<dbReference type="Proteomes" id="UP000178302">
    <property type="component" value="Unassembled WGS sequence"/>
</dbReference>
<evidence type="ECO:0000313" key="1">
    <source>
        <dbReference type="EMBL" id="OHA12903.1"/>
    </source>
</evidence>
<evidence type="ECO:0000313" key="2">
    <source>
        <dbReference type="Proteomes" id="UP000178302"/>
    </source>
</evidence>
<name>A0A1G2LMU5_9BACT</name>
<dbReference type="Gene3D" id="3.30.420.40">
    <property type="match status" value="2"/>
</dbReference>
<dbReference type="NCBIfam" id="TIGR01175">
    <property type="entry name" value="pilM"/>
    <property type="match status" value="1"/>
</dbReference>
<dbReference type="InterPro" id="IPR043129">
    <property type="entry name" value="ATPase_NBD"/>
</dbReference>
<protein>
    <recommendedName>
        <fullName evidence="3">SHS2 domain-containing protein</fullName>
    </recommendedName>
</protein>
<dbReference type="InterPro" id="IPR050696">
    <property type="entry name" value="FtsA/MreB"/>
</dbReference>
<gene>
    <name evidence="1" type="ORF">A2909_02175</name>
</gene>